<evidence type="ECO:0000313" key="2">
    <source>
        <dbReference type="Proteomes" id="UP000006729"/>
    </source>
</evidence>
<dbReference type="EMBL" id="CM009290">
    <property type="protein sequence ID" value="KAI9401834.1"/>
    <property type="molecule type" value="Genomic_DNA"/>
</dbReference>
<keyword evidence="2" id="KW-1185">Reference proteome</keyword>
<protein>
    <submittedName>
        <fullName evidence="1">Uncharacterized protein</fullName>
    </submittedName>
</protein>
<organism evidence="1 2">
    <name type="scientific">Populus trichocarpa</name>
    <name type="common">Western balsam poplar</name>
    <name type="synonym">Populus balsamifera subsp. trichocarpa</name>
    <dbReference type="NCBI Taxonomy" id="3694"/>
    <lineage>
        <taxon>Eukaryota</taxon>
        <taxon>Viridiplantae</taxon>
        <taxon>Streptophyta</taxon>
        <taxon>Embryophyta</taxon>
        <taxon>Tracheophyta</taxon>
        <taxon>Spermatophyta</taxon>
        <taxon>Magnoliopsida</taxon>
        <taxon>eudicotyledons</taxon>
        <taxon>Gunneridae</taxon>
        <taxon>Pentapetalae</taxon>
        <taxon>rosids</taxon>
        <taxon>fabids</taxon>
        <taxon>Malpighiales</taxon>
        <taxon>Salicaceae</taxon>
        <taxon>Saliceae</taxon>
        <taxon>Populus</taxon>
    </lineage>
</organism>
<gene>
    <name evidence="1" type="ORF">POPTR_001G177802v4</name>
</gene>
<name>A0ACC0TJM6_POPTR</name>
<accession>A0ACC0TJM6</accession>
<proteinExistence type="predicted"/>
<reference evidence="1 2" key="1">
    <citation type="journal article" date="2006" name="Science">
        <title>The genome of black cottonwood, Populus trichocarpa (Torr. &amp; Gray).</title>
        <authorList>
            <person name="Tuskan G.A."/>
            <person name="Difazio S."/>
            <person name="Jansson S."/>
            <person name="Bohlmann J."/>
            <person name="Grigoriev I."/>
            <person name="Hellsten U."/>
            <person name="Putnam N."/>
            <person name="Ralph S."/>
            <person name="Rombauts S."/>
            <person name="Salamov A."/>
            <person name="Schein J."/>
            <person name="Sterck L."/>
            <person name="Aerts A."/>
            <person name="Bhalerao R.R."/>
            <person name="Bhalerao R.P."/>
            <person name="Blaudez D."/>
            <person name="Boerjan W."/>
            <person name="Brun A."/>
            <person name="Brunner A."/>
            <person name="Busov V."/>
            <person name="Campbell M."/>
            <person name="Carlson J."/>
            <person name="Chalot M."/>
            <person name="Chapman J."/>
            <person name="Chen G.L."/>
            <person name="Cooper D."/>
            <person name="Coutinho P.M."/>
            <person name="Couturier J."/>
            <person name="Covert S."/>
            <person name="Cronk Q."/>
            <person name="Cunningham R."/>
            <person name="Davis J."/>
            <person name="Degroeve S."/>
            <person name="Dejardin A."/>
            <person name="Depamphilis C."/>
            <person name="Detter J."/>
            <person name="Dirks B."/>
            <person name="Dubchak I."/>
            <person name="Duplessis S."/>
            <person name="Ehlting J."/>
            <person name="Ellis B."/>
            <person name="Gendler K."/>
            <person name="Goodstein D."/>
            <person name="Gribskov M."/>
            <person name="Grimwood J."/>
            <person name="Groover A."/>
            <person name="Gunter L."/>
            <person name="Hamberger B."/>
            <person name="Heinze B."/>
            <person name="Helariutta Y."/>
            <person name="Henrissat B."/>
            <person name="Holligan D."/>
            <person name="Holt R."/>
            <person name="Huang W."/>
            <person name="Islam-Faridi N."/>
            <person name="Jones S."/>
            <person name="Jones-Rhoades M."/>
            <person name="Jorgensen R."/>
            <person name="Joshi C."/>
            <person name="Kangasjarvi J."/>
            <person name="Karlsson J."/>
            <person name="Kelleher C."/>
            <person name="Kirkpatrick R."/>
            <person name="Kirst M."/>
            <person name="Kohler A."/>
            <person name="Kalluri U."/>
            <person name="Larimer F."/>
            <person name="Leebens-Mack J."/>
            <person name="Leple J.C."/>
            <person name="Locascio P."/>
            <person name="Lou Y."/>
            <person name="Lucas S."/>
            <person name="Martin F."/>
            <person name="Montanini B."/>
            <person name="Napoli C."/>
            <person name="Nelson D.R."/>
            <person name="Nelson C."/>
            <person name="Nieminen K."/>
            <person name="Nilsson O."/>
            <person name="Pereda V."/>
            <person name="Peter G."/>
            <person name="Philippe R."/>
            <person name="Pilate G."/>
            <person name="Poliakov A."/>
            <person name="Razumovskaya J."/>
            <person name="Richardson P."/>
            <person name="Rinaldi C."/>
            <person name="Ritland K."/>
            <person name="Rouze P."/>
            <person name="Ryaboy D."/>
            <person name="Schmutz J."/>
            <person name="Schrader J."/>
            <person name="Segerman B."/>
            <person name="Shin H."/>
            <person name="Siddiqui A."/>
            <person name="Sterky F."/>
            <person name="Terry A."/>
            <person name="Tsai C.J."/>
            <person name="Uberbacher E."/>
            <person name="Unneberg P."/>
            <person name="Vahala J."/>
            <person name="Wall K."/>
            <person name="Wessler S."/>
            <person name="Yang G."/>
            <person name="Yin T."/>
            <person name="Douglas C."/>
            <person name="Marra M."/>
            <person name="Sandberg G."/>
            <person name="Van de Peer Y."/>
            <person name="Rokhsar D."/>
        </authorList>
    </citation>
    <scope>NUCLEOTIDE SEQUENCE [LARGE SCALE GENOMIC DNA]</scope>
    <source>
        <strain evidence="2">cv. Nisqually</strain>
    </source>
</reference>
<dbReference type="Proteomes" id="UP000006729">
    <property type="component" value="Chromosome 1"/>
</dbReference>
<comment type="caution">
    <text evidence="1">The sequence shown here is derived from an EMBL/GenBank/DDBJ whole genome shotgun (WGS) entry which is preliminary data.</text>
</comment>
<sequence>MVQKQLKFLKHMKGHWKMIILQIMNDVSLGKCFCIR</sequence>
<evidence type="ECO:0000313" key="1">
    <source>
        <dbReference type="EMBL" id="KAI9401834.1"/>
    </source>
</evidence>